<comment type="caution">
    <text evidence="1">The sequence shown here is derived from an EMBL/GenBank/DDBJ whole genome shotgun (WGS) entry which is preliminary data.</text>
</comment>
<evidence type="ECO:0000313" key="2">
    <source>
        <dbReference type="Proteomes" id="UP000277094"/>
    </source>
</evidence>
<evidence type="ECO:0000313" key="1">
    <source>
        <dbReference type="EMBL" id="RNL81111.1"/>
    </source>
</evidence>
<dbReference type="AlphaFoldDB" id="A0A3N0DZX2"/>
<sequence length="125" mass="13356">MKVTAKQWKHGWELHVDGVGVTQVRTLVDAPQQAADLIETMTGDVIDPDSLEVEVKIKGNLAERVARARALVKEAEIASAEAAKESRSVVSALRSNGVSVTDAAVVMGVSRGRISQLSAPRPKED</sequence>
<accession>A0A3N0DZX2</accession>
<protein>
    <submittedName>
        <fullName evidence="1">Antitoxin HicB</fullName>
    </submittedName>
</protein>
<gene>
    <name evidence="1" type="ORF">EFL95_01670</name>
</gene>
<reference evidence="1 2" key="1">
    <citation type="submission" date="2018-11" db="EMBL/GenBank/DDBJ databases">
        <authorList>
            <person name="Li F."/>
        </authorList>
    </citation>
    <scope>NUCLEOTIDE SEQUENCE [LARGE SCALE GENOMIC DNA]</scope>
    <source>
        <strain evidence="1 2">KIS18-7</strain>
    </source>
</reference>
<organism evidence="1 2">
    <name type="scientific">Nocardioides marmorisolisilvae</name>
    <dbReference type="NCBI Taxonomy" id="1542737"/>
    <lineage>
        <taxon>Bacteria</taxon>
        <taxon>Bacillati</taxon>
        <taxon>Actinomycetota</taxon>
        <taxon>Actinomycetes</taxon>
        <taxon>Propionibacteriales</taxon>
        <taxon>Nocardioidaceae</taxon>
        <taxon>Nocardioides</taxon>
    </lineage>
</organism>
<dbReference type="EMBL" id="RJSG01000001">
    <property type="protein sequence ID" value="RNL81111.1"/>
    <property type="molecule type" value="Genomic_DNA"/>
</dbReference>
<proteinExistence type="predicted"/>
<name>A0A3N0DZX2_9ACTN</name>
<keyword evidence="2" id="KW-1185">Reference proteome</keyword>
<dbReference type="Proteomes" id="UP000277094">
    <property type="component" value="Unassembled WGS sequence"/>
</dbReference>